<keyword evidence="2" id="KW-0238">DNA-binding</keyword>
<dbReference type="EMBL" id="RZNY01000019">
    <property type="protein sequence ID" value="RUT43367.1"/>
    <property type="molecule type" value="Genomic_DNA"/>
</dbReference>
<sequence length="150" mass="17229">MWQFMNPSTEVIENICETTLEIAHNMGRLFFSDGDNILPSKFFILLAVYRSQKCMVSHIADVVGLSSSANTIALNKLVAEGLLERIKDKEDKRVCWIQMTPEGKLALEEMVHKRNAMFETMLHDFSKEQLCLFVQSLELIREKFSGIDQI</sequence>
<dbReference type="InterPro" id="IPR036390">
    <property type="entry name" value="WH_DNA-bd_sf"/>
</dbReference>
<dbReference type="InterPro" id="IPR000835">
    <property type="entry name" value="HTH_MarR-typ"/>
</dbReference>
<feature type="domain" description="HTH marR-type" evidence="4">
    <location>
        <begin position="8"/>
        <end position="142"/>
    </location>
</feature>
<name>A0A3S1BN29_9BACL</name>
<evidence type="ECO:0000256" key="3">
    <source>
        <dbReference type="ARBA" id="ARBA00023163"/>
    </source>
</evidence>
<evidence type="ECO:0000313" key="5">
    <source>
        <dbReference type="EMBL" id="RUT43367.1"/>
    </source>
</evidence>
<dbReference type="GO" id="GO:0003700">
    <property type="term" value="F:DNA-binding transcription factor activity"/>
    <property type="evidence" value="ECO:0007669"/>
    <property type="project" value="InterPro"/>
</dbReference>
<dbReference type="OrthoDB" id="3254893at2"/>
<accession>A0A3S1BN29</accession>
<dbReference type="SMART" id="SM00347">
    <property type="entry name" value="HTH_MARR"/>
    <property type="match status" value="1"/>
</dbReference>
<comment type="caution">
    <text evidence="5">The sequence shown here is derived from an EMBL/GenBank/DDBJ whole genome shotgun (WGS) entry which is preliminary data.</text>
</comment>
<dbReference type="SUPFAM" id="SSF46785">
    <property type="entry name" value="Winged helix' DNA-binding domain"/>
    <property type="match status" value="1"/>
</dbReference>
<dbReference type="AlphaFoldDB" id="A0A3S1BN29"/>
<organism evidence="5 6">
    <name type="scientific">Paenibacillus anaericanus</name>
    <dbReference type="NCBI Taxonomy" id="170367"/>
    <lineage>
        <taxon>Bacteria</taxon>
        <taxon>Bacillati</taxon>
        <taxon>Bacillota</taxon>
        <taxon>Bacilli</taxon>
        <taxon>Bacillales</taxon>
        <taxon>Paenibacillaceae</taxon>
        <taxon>Paenibacillus</taxon>
    </lineage>
</organism>
<reference evidence="5 6" key="1">
    <citation type="submission" date="2018-12" db="EMBL/GenBank/DDBJ databases">
        <authorList>
            <person name="Sun L."/>
            <person name="Chen Z."/>
        </authorList>
    </citation>
    <scope>NUCLEOTIDE SEQUENCE [LARGE SCALE GENOMIC DNA]</scope>
    <source>
        <strain evidence="5 6">DSM 15890</strain>
    </source>
</reference>
<dbReference type="PROSITE" id="PS50995">
    <property type="entry name" value="HTH_MARR_2"/>
    <property type="match status" value="1"/>
</dbReference>
<evidence type="ECO:0000256" key="2">
    <source>
        <dbReference type="ARBA" id="ARBA00023125"/>
    </source>
</evidence>
<keyword evidence="1" id="KW-0805">Transcription regulation</keyword>
<evidence type="ECO:0000259" key="4">
    <source>
        <dbReference type="PROSITE" id="PS50995"/>
    </source>
</evidence>
<protein>
    <submittedName>
        <fullName evidence="5">MarR family transcriptional regulator</fullName>
    </submittedName>
</protein>
<evidence type="ECO:0000313" key="6">
    <source>
        <dbReference type="Proteomes" id="UP000279446"/>
    </source>
</evidence>
<dbReference type="PANTHER" id="PTHR42756">
    <property type="entry name" value="TRANSCRIPTIONAL REGULATOR, MARR"/>
    <property type="match status" value="1"/>
</dbReference>
<dbReference type="Proteomes" id="UP000279446">
    <property type="component" value="Unassembled WGS sequence"/>
</dbReference>
<proteinExistence type="predicted"/>
<keyword evidence="3" id="KW-0804">Transcription</keyword>
<dbReference type="GO" id="GO:0003677">
    <property type="term" value="F:DNA binding"/>
    <property type="evidence" value="ECO:0007669"/>
    <property type="project" value="UniProtKB-KW"/>
</dbReference>
<dbReference type="Gene3D" id="1.10.10.10">
    <property type="entry name" value="Winged helix-like DNA-binding domain superfamily/Winged helix DNA-binding domain"/>
    <property type="match status" value="1"/>
</dbReference>
<evidence type="ECO:0000256" key="1">
    <source>
        <dbReference type="ARBA" id="ARBA00023015"/>
    </source>
</evidence>
<dbReference type="PANTHER" id="PTHR42756:SF1">
    <property type="entry name" value="TRANSCRIPTIONAL REPRESSOR OF EMRAB OPERON"/>
    <property type="match status" value="1"/>
</dbReference>
<dbReference type="InterPro" id="IPR036388">
    <property type="entry name" value="WH-like_DNA-bd_sf"/>
</dbReference>
<dbReference type="Pfam" id="PF01047">
    <property type="entry name" value="MarR"/>
    <property type="match status" value="1"/>
</dbReference>
<gene>
    <name evidence="5" type="ORF">EJP82_19765</name>
</gene>
<keyword evidence="6" id="KW-1185">Reference proteome</keyword>